<dbReference type="InterPro" id="IPR002933">
    <property type="entry name" value="Peptidase_M20"/>
</dbReference>
<organism evidence="6 7">
    <name type="scientific">Ktedonobacter robiniae</name>
    <dbReference type="NCBI Taxonomy" id="2778365"/>
    <lineage>
        <taxon>Bacteria</taxon>
        <taxon>Bacillati</taxon>
        <taxon>Chloroflexota</taxon>
        <taxon>Ktedonobacteria</taxon>
        <taxon>Ktedonobacterales</taxon>
        <taxon>Ktedonobacteraceae</taxon>
        <taxon>Ktedonobacter</taxon>
    </lineage>
</organism>
<dbReference type="InterPro" id="IPR036264">
    <property type="entry name" value="Bact_exopeptidase_dim_dom"/>
</dbReference>
<comment type="cofactor">
    <cofactor evidence="1">
        <name>Zn(2+)</name>
        <dbReference type="ChEBI" id="CHEBI:29105"/>
    </cofactor>
</comment>
<dbReference type="Proteomes" id="UP000654345">
    <property type="component" value="Unassembled WGS sequence"/>
</dbReference>
<dbReference type="Gene3D" id="3.40.630.10">
    <property type="entry name" value="Zn peptidases"/>
    <property type="match status" value="1"/>
</dbReference>
<keyword evidence="4" id="KW-0862">Zinc</keyword>
<evidence type="ECO:0000256" key="2">
    <source>
        <dbReference type="ARBA" id="ARBA00022723"/>
    </source>
</evidence>
<dbReference type="EMBL" id="BNJG01000004">
    <property type="protein sequence ID" value="GHO60291.1"/>
    <property type="molecule type" value="Genomic_DNA"/>
</dbReference>
<evidence type="ECO:0000256" key="3">
    <source>
        <dbReference type="ARBA" id="ARBA00022801"/>
    </source>
</evidence>
<name>A0ABQ3V540_9CHLR</name>
<dbReference type="InterPro" id="IPR001261">
    <property type="entry name" value="ArgE/DapE_CS"/>
</dbReference>
<dbReference type="Gene3D" id="3.30.70.360">
    <property type="match status" value="1"/>
</dbReference>
<gene>
    <name evidence="6" type="ORF">KSB_87660</name>
</gene>
<dbReference type="Pfam" id="PF07687">
    <property type="entry name" value="M20_dimer"/>
    <property type="match status" value="1"/>
</dbReference>
<evidence type="ECO:0000313" key="7">
    <source>
        <dbReference type="Proteomes" id="UP000654345"/>
    </source>
</evidence>
<comment type="caution">
    <text evidence="6">The sequence shown here is derived from an EMBL/GenBank/DDBJ whole genome shotgun (WGS) entry which is preliminary data.</text>
</comment>
<keyword evidence="3" id="KW-0378">Hydrolase</keyword>
<keyword evidence="7" id="KW-1185">Reference proteome</keyword>
<dbReference type="PANTHER" id="PTHR43808:SF17">
    <property type="entry name" value="PEPTIDASE M20"/>
    <property type="match status" value="1"/>
</dbReference>
<dbReference type="InterPro" id="IPR011650">
    <property type="entry name" value="Peptidase_M20_dimer"/>
</dbReference>
<dbReference type="PANTHER" id="PTHR43808">
    <property type="entry name" value="ACETYLORNITHINE DEACETYLASE"/>
    <property type="match status" value="1"/>
</dbReference>
<keyword evidence="2" id="KW-0479">Metal-binding</keyword>
<dbReference type="RefSeq" id="WP_201376443.1">
    <property type="nucleotide sequence ID" value="NZ_BNJG01000004.1"/>
</dbReference>
<proteinExistence type="predicted"/>
<dbReference type="PROSITE" id="PS00758">
    <property type="entry name" value="ARGE_DAPE_CPG2_1"/>
    <property type="match status" value="1"/>
</dbReference>
<protein>
    <submittedName>
        <fullName evidence="6">Peptidase M20</fullName>
    </submittedName>
</protein>
<sequence length="379" mass="40626">MTLSKDELERMRSLAREYVEEVATLTQRICRVPAPTGSEQQRAAFVTGLFEERGYRCEHDEVGNVYVRRGRGTGPVLLLLAHLDTVFPQDTPLNVRREGDVLYGPGIGDNSLSVASMLTLLKMLDLLKLETPIDIVAAANVGEEGLGNLRGARAAVERYKQQLGAVIAIDGNLGYIVNEAVGSLRWRITVNGPGGHSYGAFGRPSAIHGLARIIARIAEIQVPKDPKTTYNVGVIDGGTSVNTIAASASALLDMRSTDVLALDRLADEVRTIVKTAPGEGLQGVITILGERPAGKIAPDAPLVHLAQEALRWIEIEPRLVASSTDVNIPLSQGIPAVCVGVSQGRQAHTLEEWVPVAPIADGLAQLLYLITHACEQLAH</sequence>
<dbReference type="SUPFAM" id="SSF53187">
    <property type="entry name" value="Zn-dependent exopeptidases"/>
    <property type="match status" value="1"/>
</dbReference>
<evidence type="ECO:0000256" key="1">
    <source>
        <dbReference type="ARBA" id="ARBA00001947"/>
    </source>
</evidence>
<evidence type="ECO:0000313" key="6">
    <source>
        <dbReference type="EMBL" id="GHO60291.1"/>
    </source>
</evidence>
<evidence type="ECO:0000259" key="5">
    <source>
        <dbReference type="Pfam" id="PF07687"/>
    </source>
</evidence>
<accession>A0ABQ3V540</accession>
<dbReference type="SUPFAM" id="SSF55031">
    <property type="entry name" value="Bacterial exopeptidase dimerisation domain"/>
    <property type="match status" value="1"/>
</dbReference>
<feature type="domain" description="Peptidase M20 dimerisation" evidence="5">
    <location>
        <begin position="180"/>
        <end position="278"/>
    </location>
</feature>
<dbReference type="Pfam" id="PF01546">
    <property type="entry name" value="Peptidase_M20"/>
    <property type="match status" value="1"/>
</dbReference>
<dbReference type="InterPro" id="IPR050072">
    <property type="entry name" value="Peptidase_M20A"/>
</dbReference>
<evidence type="ECO:0000256" key="4">
    <source>
        <dbReference type="ARBA" id="ARBA00022833"/>
    </source>
</evidence>
<reference evidence="6 7" key="1">
    <citation type="journal article" date="2021" name="Int. J. Syst. Evol. Microbiol.">
        <title>Reticulibacter mediterranei gen. nov., sp. nov., within the new family Reticulibacteraceae fam. nov., and Ktedonospora formicarum gen. nov., sp. nov., Ktedonobacter robiniae sp. nov., Dictyobacter formicarum sp. nov. and Dictyobacter arantiisoli sp. nov., belonging to the class Ktedonobacteria.</title>
        <authorList>
            <person name="Yabe S."/>
            <person name="Zheng Y."/>
            <person name="Wang C.M."/>
            <person name="Sakai Y."/>
            <person name="Abe K."/>
            <person name="Yokota A."/>
            <person name="Donadio S."/>
            <person name="Cavaletti L."/>
            <person name="Monciardini P."/>
        </authorList>
    </citation>
    <scope>NUCLEOTIDE SEQUENCE [LARGE SCALE GENOMIC DNA]</scope>
    <source>
        <strain evidence="6 7">SOSP1-30</strain>
    </source>
</reference>